<evidence type="ECO:0000313" key="2">
    <source>
        <dbReference type="Proteomes" id="UP000239899"/>
    </source>
</evidence>
<dbReference type="Proteomes" id="UP000239899">
    <property type="component" value="Unassembled WGS sequence"/>
</dbReference>
<comment type="caution">
    <text evidence="1">The sequence shown here is derived from an EMBL/GenBank/DDBJ whole genome shotgun (WGS) entry which is preliminary data.</text>
</comment>
<name>A0A2P6U2E0_CHLSO</name>
<dbReference type="EMBL" id="LHPG02000002">
    <property type="protein sequence ID" value="PRW60474.1"/>
    <property type="molecule type" value="Genomic_DNA"/>
</dbReference>
<evidence type="ECO:0000313" key="1">
    <source>
        <dbReference type="EMBL" id="PRW60474.1"/>
    </source>
</evidence>
<accession>A0A2P6U2E0</accession>
<proteinExistence type="predicted"/>
<dbReference type="AlphaFoldDB" id="A0A2P6U2E0"/>
<gene>
    <name evidence="1" type="ORF">C2E21_0900</name>
</gene>
<dbReference type="OrthoDB" id="5682at2759"/>
<reference evidence="1 2" key="1">
    <citation type="journal article" date="2018" name="Plant J.">
        <title>Genome sequences of Chlorella sorokiniana UTEX 1602 and Micractinium conductrix SAG 241.80: implications to maltose excretion by a green alga.</title>
        <authorList>
            <person name="Arriola M.B."/>
            <person name="Velmurugan N."/>
            <person name="Zhang Y."/>
            <person name="Plunkett M.H."/>
            <person name="Hondzo H."/>
            <person name="Barney B.M."/>
        </authorList>
    </citation>
    <scope>NUCLEOTIDE SEQUENCE [LARGE SCALE GENOMIC DNA]</scope>
    <source>
        <strain evidence="2">UTEX 1602</strain>
    </source>
</reference>
<organism evidence="1 2">
    <name type="scientific">Chlorella sorokiniana</name>
    <name type="common">Freshwater green alga</name>
    <dbReference type="NCBI Taxonomy" id="3076"/>
    <lineage>
        <taxon>Eukaryota</taxon>
        <taxon>Viridiplantae</taxon>
        <taxon>Chlorophyta</taxon>
        <taxon>core chlorophytes</taxon>
        <taxon>Trebouxiophyceae</taxon>
        <taxon>Chlorellales</taxon>
        <taxon>Chlorellaceae</taxon>
        <taxon>Chlorella clade</taxon>
        <taxon>Chlorella</taxon>
    </lineage>
</organism>
<keyword evidence="2" id="KW-1185">Reference proteome</keyword>
<sequence length="318" mass="34256">MPCVELLQLPPLADCHHYINLTNGIEAVPSLQLLGLPYSFLRLPSTRCEQQQFEELMHDLDADLLMRLALGQTCLVYDLGSRNKKRGAPRAVWYGLEFIRFALRRLWLGEQSAAYLRGYSVAHTFEEHVSGFSDTTKKKLRYYKRFIPPGGLPQLHLYGVYAATSNDGDKEMYAALLRHCEAADCSSSSMAGSVSSGESSLSSLSSGSSIDLEFVAAAAGDMAAAAASAAAAGDAAGKQSQGASRQQARVLASLAAAAARLEGLPAKERHALLHSCDIHEAVERLLGMRLFLGGVSHSQFHTWAAATGYAINGRPAQL</sequence>
<protein>
    <submittedName>
        <fullName evidence="1">Magnesium chelatase</fullName>
    </submittedName>
</protein>